<keyword evidence="1" id="KW-0472">Membrane</keyword>
<organism evidence="2 3">
    <name type="scientific">Alkalithermobacter paradoxus</name>
    <dbReference type="NCBI Taxonomy" id="29349"/>
    <lineage>
        <taxon>Bacteria</taxon>
        <taxon>Bacillati</taxon>
        <taxon>Bacillota</taxon>
        <taxon>Clostridia</taxon>
        <taxon>Peptostreptococcales</taxon>
        <taxon>Tepidibacteraceae</taxon>
        <taxon>Alkalithermobacter</taxon>
    </lineage>
</organism>
<proteinExistence type="predicted"/>
<keyword evidence="1" id="KW-1133">Transmembrane helix</keyword>
<protein>
    <recommendedName>
        <fullName evidence="4">DUF4230 domain-containing protein</fullName>
    </recommendedName>
</protein>
<feature type="transmembrane region" description="Helical" evidence="1">
    <location>
        <begin position="7"/>
        <end position="27"/>
    </location>
</feature>
<dbReference type="RefSeq" id="WP_079411985.1">
    <property type="nucleotide sequence ID" value="NZ_MZGW01000003.1"/>
</dbReference>
<evidence type="ECO:0000256" key="1">
    <source>
        <dbReference type="SAM" id="Phobius"/>
    </source>
</evidence>
<reference evidence="2 3" key="1">
    <citation type="submission" date="2017-03" db="EMBL/GenBank/DDBJ databases">
        <title>Genome sequence of Clostridium thermoalcaliphilum DSM 7309.</title>
        <authorList>
            <person name="Poehlein A."/>
            <person name="Daniel R."/>
        </authorList>
    </citation>
    <scope>NUCLEOTIDE SEQUENCE [LARGE SCALE GENOMIC DNA]</scope>
    <source>
        <strain evidence="2 3">DSM 7309</strain>
    </source>
</reference>
<sequence length="196" mass="22714">MIKNLNKIKAIILVVIISLAFIGIYMINKNYGNFKEKDSTIIMEKLSTISELATTKYYYSNIVSFKETKKIKEIEIPFTQKSFLIKYEGYIKAGIKLDEINVASINKDSIKIELNKPVILEHNVDERNVYVYDEKNAIFNKLSLQDMLDEISTEKVIIEKELISKGFLDEATNNAKTFLEEFLKDLGYEDIDIIFK</sequence>
<dbReference type="STRING" id="29349.CLOTH_11250"/>
<name>A0A1V4I8T9_9FIRM</name>
<accession>A0A1V4I8T9</accession>
<evidence type="ECO:0000313" key="2">
    <source>
        <dbReference type="EMBL" id="OPJ55947.1"/>
    </source>
</evidence>
<dbReference type="OrthoDB" id="359931at2"/>
<evidence type="ECO:0000313" key="3">
    <source>
        <dbReference type="Proteomes" id="UP000190140"/>
    </source>
</evidence>
<keyword evidence="1" id="KW-0812">Transmembrane</keyword>
<comment type="caution">
    <text evidence="2">The sequence shown here is derived from an EMBL/GenBank/DDBJ whole genome shotgun (WGS) entry which is preliminary data.</text>
</comment>
<dbReference type="Pfam" id="PF14014">
    <property type="entry name" value="DUF4230"/>
    <property type="match status" value="1"/>
</dbReference>
<dbReference type="InterPro" id="IPR025324">
    <property type="entry name" value="DUF4230"/>
</dbReference>
<dbReference type="AlphaFoldDB" id="A0A1V4I8T9"/>
<evidence type="ECO:0008006" key="4">
    <source>
        <dbReference type="Google" id="ProtNLM"/>
    </source>
</evidence>
<dbReference type="EMBL" id="MZGW01000003">
    <property type="protein sequence ID" value="OPJ55947.1"/>
    <property type="molecule type" value="Genomic_DNA"/>
</dbReference>
<gene>
    <name evidence="2" type="ORF">CLOTH_11250</name>
</gene>
<keyword evidence="3" id="KW-1185">Reference proteome</keyword>
<dbReference type="Proteomes" id="UP000190140">
    <property type="component" value="Unassembled WGS sequence"/>
</dbReference>